<proteinExistence type="predicted"/>
<dbReference type="AlphaFoldDB" id="A0AAD4NIV0"/>
<keyword evidence="3" id="KW-1185">Reference proteome</keyword>
<name>A0AAD4NIV0_9BILA</name>
<evidence type="ECO:0000256" key="1">
    <source>
        <dbReference type="SAM" id="MobiDB-lite"/>
    </source>
</evidence>
<feature type="compositionally biased region" description="Polar residues" evidence="1">
    <location>
        <begin position="1"/>
        <end position="10"/>
    </location>
</feature>
<gene>
    <name evidence="2" type="ORF">DdX_02970</name>
</gene>
<dbReference type="EMBL" id="JAKKPZ010000002">
    <property type="protein sequence ID" value="KAI1726261.1"/>
    <property type="molecule type" value="Genomic_DNA"/>
</dbReference>
<dbReference type="Proteomes" id="UP001201812">
    <property type="component" value="Unassembled WGS sequence"/>
</dbReference>
<evidence type="ECO:0000313" key="2">
    <source>
        <dbReference type="EMBL" id="KAI1726261.1"/>
    </source>
</evidence>
<comment type="caution">
    <text evidence="2">The sequence shown here is derived from an EMBL/GenBank/DDBJ whole genome shotgun (WGS) entry which is preliminary data.</text>
</comment>
<accession>A0AAD4NIV0</accession>
<organism evidence="2 3">
    <name type="scientific">Ditylenchus destructor</name>
    <dbReference type="NCBI Taxonomy" id="166010"/>
    <lineage>
        <taxon>Eukaryota</taxon>
        <taxon>Metazoa</taxon>
        <taxon>Ecdysozoa</taxon>
        <taxon>Nematoda</taxon>
        <taxon>Chromadorea</taxon>
        <taxon>Rhabditida</taxon>
        <taxon>Tylenchina</taxon>
        <taxon>Tylenchomorpha</taxon>
        <taxon>Sphaerularioidea</taxon>
        <taxon>Anguinidae</taxon>
        <taxon>Anguininae</taxon>
        <taxon>Ditylenchus</taxon>
    </lineage>
</organism>
<sequence>MALNCTAPNKSNHDTRGLRRGPRPQSRIFRISGSHKSRYSQKLSARPVPIVLSRRDEAIDVSYARIRVPTGFPKAINPGSRKSCRRDRYQSSCLAETKRLTYHTPGSEYRRVICDLAKSRISESHKSRQSQKLSARPVPIVLSHRDEAIDVSYARIRVPTRNLPFYVTHGCHVFTILDMLLDTFANYTFQA</sequence>
<protein>
    <submittedName>
        <fullName evidence="2">Uncharacterized protein</fullName>
    </submittedName>
</protein>
<reference evidence="2" key="1">
    <citation type="submission" date="2022-01" db="EMBL/GenBank/DDBJ databases">
        <title>Genome Sequence Resource for Two Populations of Ditylenchus destructor, the Migratory Endoparasitic Phytonematode.</title>
        <authorList>
            <person name="Zhang H."/>
            <person name="Lin R."/>
            <person name="Xie B."/>
        </authorList>
    </citation>
    <scope>NUCLEOTIDE SEQUENCE</scope>
    <source>
        <strain evidence="2">BazhouSP</strain>
    </source>
</reference>
<evidence type="ECO:0000313" key="3">
    <source>
        <dbReference type="Proteomes" id="UP001201812"/>
    </source>
</evidence>
<feature type="region of interest" description="Disordered" evidence="1">
    <location>
        <begin position="1"/>
        <end position="25"/>
    </location>
</feature>